<evidence type="ECO:0000313" key="11">
    <source>
        <dbReference type="Proteomes" id="UP000070544"/>
    </source>
</evidence>
<dbReference type="Pfam" id="PF07156">
    <property type="entry name" value="Prenylcys_lyase"/>
    <property type="match status" value="1"/>
</dbReference>
<dbReference type="GO" id="GO:0030328">
    <property type="term" value="P:prenylcysteine catabolic process"/>
    <property type="evidence" value="ECO:0007669"/>
    <property type="project" value="InterPro"/>
</dbReference>
<organism evidence="10 11">
    <name type="scientific">Gonapodya prolifera (strain JEL478)</name>
    <name type="common">Monoblepharis prolifera</name>
    <dbReference type="NCBI Taxonomy" id="1344416"/>
    <lineage>
        <taxon>Eukaryota</taxon>
        <taxon>Fungi</taxon>
        <taxon>Fungi incertae sedis</taxon>
        <taxon>Chytridiomycota</taxon>
        <taxon>Chytridiomycota incertae sedis</taxon>
        <taxon>Monoblepharidomycetes</taxon>
        <taxon>Monoblepharidales</taxon>
        <taxon>Gonapodyaceae</taxon>
        <taxon>Gonapodya</taxon>
    </lineage>
</organism>
<evidence type="ECO:0000256" key="8">
    <source>
        <dbReference type="SAM" id="SignalP"/>
    </source>
</evidence>
<accession>A0A139AVD0</accession>
<evidence type="ECO:0000256" key="4">
    <source>
        <dbReference type="ARBA" id="ARBA00022729"/>
    </source>
</evidence>
<dbReference type="EMBL" id="KQ965735">
    <property type="protein sequence ID" value="KXS20667.1"/>
    <property type="molecule type" value="Genomic_DNA"/>
</dbReference>
<feature type="signal peptide" evidence="8">
    <location>
        <begin position="1"/>
        <end position="20"/>
    </location>
</feature>
<keyword evidence="3" id="KW-0285">Flavoprotein</keyword>
<dbReference type="Proteomes" id="UP000070544">
    <property type="component" value="Unassembled WGS sequence"/>
</dbReference>
<keyword evidence="6" id="KW-0560">Oxidoreductase</keyword>
<keyword evidence="11" id="KW-1185">Reference proteome</keyword>
<dbReference type="InterPro" id="IPR017046">
    <property type="entry name" value="Prenylcysteine_Oxase1"/>
</dbReference>
<dbReference type="InterPro" id="IPR010795">
    <property type="entry name" value="Prenylcys_lyase"/>
</dbReference>
<evidence type="ECO:0000256" key="3">
    <source>
        <dbReference type="ARBA" id="ARBA00022630"/>
    </source>
</evidence>
<dbReference type="SUPFAM" id="SSF51905">
    <property type="entry name" value="FAD/NAD(P)-binding domain"/>
    <property type="match status" value="1"/>
</dbReference>
<dbReference type="OrthoDB" id="437369at2759"/>
<dbReference type="PANTHER" id="PTHR15944:SF0">
    <property type="entry name" value="PRENYLCYSTEINE LYASE DOMAIN-CONTAINING PROTEIN"/>
    <property type="match status" value="1"/>
</dbReference>
<gene>
    <name evidence="10" type="ORF">M427DRAFT_151941</name>
</gene>
<dbReference type="PANTHER" id="PTHR15944">
    <property type="entry name" value="FARNESYLCYSTEINE LYASE"/>
    <property type="match status" value="1"/>
</dbReference>
<evidence type="ECO:0000256" key="5">
    <source>
        <dbReference type="ARBA" id="ARBA00022827"/>
    </source>
</evidence>
<dbReference type="Gene3D" id="3.50.50.60">
    <property type="entry name" value="FAD/NAD(P)-binding domain"/>
    <property type="match status" value="2"/>
</dbReference>
<comment type="cofactor">
    <cofactor evidence="1">
        <name>FAD</name>
        <dbReference type="ChEBI" id="CHEBI:57692"/>
    </cofactor>
</comment>
<evidence type="ECO:0000256" key="7">
    <source>
        <dbReference type="ARBA" id="ARBA00023180"/>
    </source>
</evidence>
<dbReference type="Gene3D" id="3.90.660.20">
    <property type="entry name" value="Protoporphyrinogen oxidase, mitochondrial, domain 2"/>
    <property type="match status" value="1"/>
</dbReference>
<feature type="domain" description="Prenylcysteine lyase" evidence="9">
    <location>
        <begin position="147"/>
        <end position="442"/>
    </location>
</feature>
<dbReference type="AlphaFoldDB" id="A0A139AVD0"/>
<keyword evidence="5" id="KW-0274">FAD</keyword>
<evidence type="ECO:0000256" key="1">
    <source>
        <dbReference type="ARBA" id="ARBA00001974"/>
    </source>
</evidence>
<reference evidence="10 11" key="1">
    <citation type="journal article" date="2015" name="Genome Biol. Evol.">
        <title>Phylogenomic analyses indicate that early fungi evolved digesting cell walls of algal ancestors of land plants.</title>
        <authorList>
            <person name="Chang Y."/>
            <person name="Wang S."/>
            <person name="Sekimoto S."/>
            <person name="Aerts A.L."/>
            <person name="Choi C."/>
            <person name="Clum A."/>
            <person name="LaButti K.M."/>
            <person name="Lindquist E.A."/>
            <person name="Yee Ngan C."/>
            <person name="Ohm R.A."/>
            <person name="Salamov A.A."/>
            <person name="Grigoriev I.V."/>
            <person name="Spatafora J.W."/>
            <person name="Berbee M.L."/>
        </authorList>
    </citation>
    <scope>NUCLEOTIDE SEQUENCE [LARGE SCALE GENOMIC DNA]</scope>
    <source>
        <strain evidence="10 11">JEL478</strain>
    </source>
</reference>
<evidence type="ECO:0000259" key="9">
    <source>
        <dbReference type="Pfam" id="PF07156"/>
    </source>
</evidence>
<keyword evidence="7" id="KW-0325">Glycoprotein</keyword>
<protein>
    <recommendedName>
        <fullName evidence="9">Prenylcysteine lyase domain-containing protein</fullName>
    </recommendedName>
</protein>
<proteinExistence type="inferred from homology"/>
<keyword evidence="4 8" id="KW-0732">Signal</keyword>
<dbReference type="GO" id="GO:0001735">
    <property type="term" value="F:prenylcysteine oxidase activity"/>
    <property type="evidence" value="ECO:0007669"/>
    <property type="project" value="InterPro"/>
</dbReference>
<sequence length="469" mass="51187">MIRRPIFVVLCAILISVVEAQRIAIVGTGPAGVSAAYFTRRYLPDAEIIAFERSKTLGGGGIPSPELEWGTIPRLMFGMVWSTVLDANLTADNFTTVEFRHGYWDAQNKTFDFEKVHGLKGWIPAVREFLKFGLAPPVQITRLEGDTYSRISRMSTNRRGFQTVSEILAFAMVDEEAGAYAAHALERMGILHQFQESRVNPALLKAVPSAEGMNGLSLVIWSALMRTTEFARRPNGGLSGLYNELLRAAKAQVQLDTTITSVSNSKLEGKIELEFADGSKEQFDSVILATGRSFEASTVLSAGGLPTLPEEELGTLHITYVEGELNAGPFGRNGPEDLPNPIYFLGASNLRAIERPNLVTHPNFHRITSAGPLSDLEISELFNATTKVTRHEVASPKFRPTDDYPPCQLAPRIVYASALSGVIPTTEGAFIGGKNAAMLLCQFVECKSKTNAKPLKKAPAAFAKIKQEL</sequence>
<evidence type="ECO:0000256" key="2">
    <source>
        <dbReference type="ARBA" id="ARBA00009967"/>
    </source>
</evidence>
<name>A0A139AVD0_GONPJ</name>
<dbReference type="GO" id="GO:0030327">
    <property type="term" value="P:prenylated protein catabolic process"/>
    <property type="evidence" value="ECO:0007669"/>
    <property type="project" value="TreeGrafter"/>
</dbReference>
<evidence type="ECO:0000256" key="6">
    <source>
        <dbReference type="ARBA" id="ARBA00023002"/>
    </source>
</evidence>
<dbReference type="InterPro" id="IPR036188">
    <property type="entry name" value="FAD/NAD-bd_sf"/>
</dbReference>
<evidence type="ECO:0000313" key="10">
    <source>
        <dbReference type="EMBL" id="KXS20667.1"/>
    </source>
</evidence>
<feature type="chain" id="PRO_5007296469" description="Prenylcysteine lyase domain-containing protein" evidence="8">
    <location>
        <begin position="21"/>
        <end position="469"/>
    </location>
</feature>
<comment type="similarity">
    <text evidence="2">Belongs to the prenylcysteine oxidase family.</text>
</comment>